<evidence type="ECO:0000256" key="9">
    <source>
        <dbReference type="ARBA" id="ARBA00048540"/>
    </source>
</evidence>
<comment type="catalytic activity">
    <reaction evidence="9 10">
        <text>L-threonyl-[protein] + FAD = FMN-L-threonyl-[protein] + AMP + H(+)</text>
        <dbReference type="Rhea" id="RHEA:36847"/>
        <dbReference type="Rhea" id="RHEA-COMP:11060"/>
        <dbReference type="Rhea" id="RHEA-COMP:11061"/>
        <dbReference type="ChEBI" id="CHEBI:15378"/>
        <dbReference type="ChEBI" id="CHEBI:30013"/>
        <dbReference type="ChEBI" id="CHEBI:57692"/>
        <dbReference type="ChEBI" id="CHEBI:74257"/>
        <dbReference type="ChEBI" id="CHEBI:456215"/>
        <dbReference type="EC" id="2.7.1.180"/>
    </reaction>
</comment>
<keyword evidence="3 10" id="KW-0285">Flavoprotein</keyword>
<dbReference type="GO" id="GO:0046872">
    <property type="term" value="F:metal ion binding"/>
    <property type="evidence" value="ECO:0007669"/>
    <property type="project" value="UniProtKB-UniRule"/>
</dbReference>
<dbReference type="RefSeq" id="WP_018082231.1">
    <property type="nucleotide sequence ID" value="NZ_AQWM01000011.1"/>
</dbReference>
<feature type="binding site" evidence="11">
    <location>
        <position position="288"/>
    </location>
    <ligand>
        <name>Mg(2+)</name>
        <dbReference type="ChEBI" id="CHEBI:18420"/>
    </ligand>
</feature>
<evidence type="ECO:0000256" key="6">
    <source>
        <dbReference type="ARBA" id="ARBA00022827"/>
    </source>
</evidence>
<dbReference type="PATRIC" id="fig|1121022.4.peg.182"/>
<keyword evidence="4 10" id="KW-0808">Transferase</keyword>
<comment type="similarity">
    <text evidence="10">Belongs to the ApbE family.</text>
</comment>
<evidence type="ECO:0000256" key="10">
    <source>
        <dbReference type="PIRNR" id="PIRNR006268"/>
    </source>
</evidence>
<dbReference type="eggNOG" id="COG1477">
    <property type="taxonomic scope" value="Bacteria"/>
</dbReference>
<keyword evidence="13" id="KW-1185">Reference proteome</keyword>
<dbReference type="EC" id="2.7.1.180" evidence="1 10"/>
<dbReference type="SUPFAM" id="SSF143631">
    <property type="entry name" value="ApbE-like"/>
    <property type="match status" value="1"/>
</dbReference>
<evidence type="ECO:0000256" key="1">
    <source>
        <dbReference type="ARBA" id="ARBA00011955"/>
    </source>
</evidence>
<dbReference type="GO" id="GO:0016740">
    <property type="term" value="F:transferase activity"/>
    <property type="evidence" value="ECO:0007669"/>
    <property type="project" value="UniProtKB-UniRule"/>
</dbReference>
<evidence type="ECO:0000256" key="8">
    <source>
        <dbReference type="ARBA" id="ARBA00031306"/>
    </source>
</evidence>
<evidence type="ECO:0000256" key="2">
    <source>
        <dbReference type="ARBA" id="ARBA00016337"/>
    </source>
</evidence>
<dbReference type="PIRSF" id="PIRSF006268">
    <property type="entry name" value="ApbE"/>
    <property type="match status" value="1"/>
</dbReference>
<gene>
    <name evidence="12" type="ORF">ABENE_00930</name>
</gene>
<organism evidence="12 13">
    <name type="scientific">Asticcacaulis benevestitus DSM 16100 = ATCC BAA-896</name>
    <dbReference type="NCBI Taxonomy" id="1121022"/>
    <lineage>
        <taxon>Bacteria</taxon>
        <taxon>Pseudomonadati</taxon>
        <taxon>Pseudomonadota</taxon>
        <taxon>Alphaproteobacteria</taxon>
        <taxon>Caulobacterales</taxon>
        <taxon>Caulobacteraceae</taxon>
        <taxon>Asticcacaulis</taxon>
    </lineage>
</organism>
<evidence type="ECO:0000313" key="13">
    <source>
        <dbReference type="Proteomes" id="UP000017837"/>
    </source>
</evidence>
<dbReference type="OrthoDB" id="9778595at2"/>
<reference evidence="12 13" key="1">
    <citation type="journal article" date="2014" name="Nature">
        <title>Sequential evolution of bacterial morphology by co-option of a developmental regulator.</title>
        <authorList>
            <person name="Jiang C."/>
            <person name="Brown P.J."/>
            <person name="Ducret A."/>
            <person name="Brun Y.V."/>
        </authorList>
    </citation>
    <scope>NUCLEOTIDE SEQUENCE [LARGE SCALE GENOMIC DNA]</scope>
    <source>
        <strain evidence="12 13">DSM 16100</strain>
    </source>
</reference>
<comment type="caution">
    <text evidence="12">The sequence shown here is derived from an EMBL/GenBank/DDBJ whole genome shotgun (WGS) entry which is preliminary data.</text>
</comment>
<keyword evidence="5 10" id="KW-0479">Metal-binding</keyword>
<keyword evidence="6 10" id="KW-0274">FAD</keyword>
<feature type="binding site" evidence="11">
    <location>
        <position position="174"/>
    </location>
    <ligand>
        <name>Mg(2+)</name>
        <dbReference type="ChEBI" id="CHEBI:18420"/>
    </ligand>
</feature>
<evidence type="ECO:0000256" key="5">
    <source>
        <dbReference type="ARBA" id="ARBA00022723"/>
    </source>
</evidence>
<dbReference type="EMBL" id="AWGB01000003">
    <property type="protein sequence ID" value="ESQ94412.1"/>
    <property type="molecule type" value="Genomic_DNA"/>
</dbReference>
<dbReference type="InterPro" id="IPR024932">
    <property type="entry name" value="ApbE"/>
</dbReference>
<dbReference type="PANTHER" id="PTHR30040">
    <property type="entry name" value="THIAMINE BIOSYNTHESIS LIPOPROTEIN APBE"/>
    <property type="match status" value="1"/>
</dbReference>
<evidence type="ECO:0000256" key="11">
    <source>
        <dbReference type="PIRSR" id="PIRSR006268-2"/>
    </source>
</evidence>
<keyword evidence="7 10" id="KW-0460">Magnesium</keyword>
<accession>V4PKA0</accession>
<dbReference type="Proteomes" id="UP000017837">
    <property type="component" value="Unassembled WGS sequence"/>
</dbReference>
<sequence length="338" mass="36888">MTPPAYTLDRQVLIHDLDEAPDRYPQARRMDVKGKAFATTWSIALYADTVPEGLDVRCQAVLNRIDKEMSPYRIDSDLTRFNLAPAGGFVSLPDSLRTAVGHAVEIAALSAGAFDPALLSAVELWGFGARVVAEGLPEASDVSALRGQKHGWRDLVVQDGGMVKPAEVRLDLCAIAKGFAVDELMRLLQAEPGVRAALVEIGGELKGWGVQPDGLPWWVEIEAPDTAKEPRTVAALCGWAVATSGERVRSFMHEGQVHSHTIDSVTQSPTRSDIVSATVFDPQCWRADALATALMVMGEERAIEFARQHEIPSLLWVRAETLHNGLRAVRSPRLEGWL</sequence>
<dbReference type="InterPro" id="IPR003374">
    <property type="entry name" value="ApbE-like_sf"/>
</dbReference>
<evidence type="ECO:0000256" key="7">
    <source>
        <dbReference type="ARBA" id="ARBA00022842"/>
    </source>
</evidence>
<dbReference type="AlphaFoldDB" id="V4PKA0"/>
<comment type="cofactor">
    <cofactor evidence="11">
        <name>Mg(2+)</name>
        <dbReference type="ChEBI" id="CHEBI:18420"/>
    </cofactor>
    <cofactor evidence="11">
        <name>Mn(2+)</name>
        <dbReference type="ChEBI" id="CHEBI:29035"/>
    </cofactor>
    <text evidence="11">Magnesium. Can also use manganese.</text>
</comment>
<evidence type="ECO:0000256" key="4">
    <source>
        <dbReference type="ARBA" id="ARBA00022679"/>
    </source>
</evidence>
<evidence type="ECO:0000313" key="12">
    <source>
        <dbReference type="EMBL" id="ESQ94412.1"/>
    </source>
</evidence>
<evidence type="ECO:0000256" key="3">
    <source>
        <dbReference type="ARBA" id="ARBA00022630"/>
    </source>
</evidence>
<feature type="binding site" evidence="11">
    <location>
        <position position="292"/>
    </location>
    <ligand>
        <name>Mg(2+)</name>
        <dbReference type="ChEBI" id="CHEBI:18420"/>
    </ligand>
</feature>
<dbReference type="Pfam" id="PF02424">
    <property type="entry name" value="ApbE"/>
    <property type="match status" value="1"/>
</dbReference>
<protein>
    <recommendedName>
        <fullName evidence="2 10">FAD:protein FMN transferase</fullName>
        <ecNumber evidence="1 10">2.7.1.180</ecNumber>
    </recommendedName>
    <alternativeName>
        <fullName evidence="8 10">Flavin transferase</fullName>
    </alternativeName>
</protein>
<name>V4PKA0_9CAUL</name>
<proteinExistence type="inferred from homology"/>
<dbReference type="Gene3D" id="3.10.520.10">
    <property type="entry name" value="ApbE-like domains"/>
    <property type="match status" value="1"/>
</dbReference>
<dbReference type="STRING" id="1121022.GCA_000376105_02565"/>
<dbReference type="PANTHER" id="PTHR30040:SF2">
    <property type="entry name" value="FAD:PROTEIN FMN TRANSFERASE"/>
    <property type="match status" value="1"/>
</dbReference>